<evidence type="ECO:0000256" key="4">
    <source>
        <dbReference type="ARBA" id="ARBA00017868"/>
    </source>
</evidence>
<keyword evidence="5" id="KW-1003">Cell membrane</keyword>
<gene>
    <name evidence="12" type="ORF">DERP_013119</name>
</gene>
<sequence length="1673" mass="189533">MADCVKKFFSPRLLDYIVIVGTRTPSSTQSVQLPELLRRYPPEDHKDFPLSPDVVFFCQPEGCINTDIRRLSQRDTNSFVFALTEKDTSRVRYGICMNFYRNFDLHTPRCSKSGDDNDNDNGNGCGKQTTGSSKTKQRCLSLISLCIISHHPFFSTFRECLTILRKMIFMFSQRNRDKKHRRDLVWTLLTTKFEPDFTKILPENILNDVCEIETWCLRLLSSPVPVPGKTKVELEILDQEIHQPLILALPDHTRFSLIDFPLHLPLELLGVETCLKVITMIMMEHKIVIQSRDYNALSMSVMAFVTIIYPFEYMFPVIPLLPTCMNSAEQLLLAPTPFIIGVPSSFLLYKRNFKLPDDVWLVDLDTNKIIKPTAADDLPPLPEPEGSTLKNHFKQVLASMSITNPAQLKQQSITSNNSIQQQQQQTGSNRIFDPLSFGNDVDSVDIAARIAMVKFFNSNGLLLNFSEYTRTIRLFPRPVVAFQINSFLHSRPKSSVFLTKFVQTQAVEFFAEWSLCPDNVAFIRVQNGVYDPAIIGDKAKWYSFQLDTINFRVCSNVNCKLTKIFKEFLEKELQDSDDDDDDEDDDDDDDDDDDSIDEPSTSSSYSSLNEFVEQMCNANRINSEYLNTLRDPSNSSFTLCDTSLIFHPPESIQLTSIPEDNYFDKIDNNDSNVDIVPIITARTKIRRKSSIQQQQSIQQPEIHKSSSSSSNSDSDDDDQQHEFKTTTLYEKTNITLPDLNQITSNLNKVTSESTETMEPITEISRSSTPKALENISYASSSSIPNISPSNSLDKSSGTSTPTLTKAISISSVFSRSQSQTHRDSISGGHSILDRLTNEAKDMAREAKAVAKEVVAKPAAQAGKKKFLAKLQDFGEPMKGQAKEFWRHSKEENEQQHHHHHHQQQQHTPQSTNVDNFGLPLSSSSSSIISSMSNDFNGLADKTAGMLSGFFSKSNLAKVKERTQPFGPFPKGKKGLIEKSNLIRHTSGQQQQSIEQKNQNHSDNQIFLKDSINSVLDGEGIGWLKLSRLKKLMEDEQYRSLVIQLLNKAVPRKIGPDDHIEDVQIPRNVWKGLLKILNAMIYGLEQNYFHHPSSNNNNSGSGGMASTFAILEIAHTHYWVKEMTAEEKSSIAATTATCSQRSTPFGSNENLSKSINIEQQQQQQQPSPELQSETKGTIISKSNEQQQQQTTPNWKRNLMLNQLISFESDVLSDASPSCNVSDAGSLTGLQQGRQSRTSSVWSSKSSISAGFRYHGGALIGSIPMEIQRYYLFEGIIGNNRSNLWDQMQFWEDVFLDAVSQERDLIGMDQGPGEMMSRYHTLSEIDKKRLEHEEDRLLATFLYNMTAFMIMVNIDRTEIKRKCRRLLGKCHIGLVYSAEINEVLDQIDYLHGNDIDLKPLSTRQIHRQTFTVHMGTDSLGDMMFMEVRDDGLILRSINGIIIERWWYERLVNMTYSPKNKVLCLWRRNGAHTQLHKYYTRKCKDLYYCIKESMERAVQNGTGTLPGTELGGEFPIQDMKSGEGGLLQVCMEGVGLLFANSKFFIRLENIRKCFTQKGGIFIIEEFNPKTRQTIQRKYRSQMADQICYAVLCVFSYIAAGLEQHKRQQQQQHQHHQLHGKMDTKNLCPTNIQRSSSSSSSTATTTITTTTTTSSSSSTVISAILVPQSQQQQQSSN</sequence>
<feature type="compositionally biased region" description="Low complexity" evidence="10">
    <location>
        <begin position="1631"/>
        <end position="1654"/>
    </location>
</feature>
<feature type="region of interest" description="Disordered" evidence="10">
    <location>
        <begin position="779"/>
        <end position="801"/>
    </location>
</feature>
<feature type="compositionally biased region" description="Acidic residues" evidence="10">
    <location>
        <begin position="575"/>
        <end position="597"/>
    </location>
</feature>
<dbReference type="Proteomes" id="UP000887458">
    <property type="component" value="Unassembled WGS sequence"/>
</dbReference>
<protein>
    <recommendedName>
        <fullName evidence="4">MAP kinase-activating death domain protein</fullName>
    </recommendedName>
</protein>
<dbReference type="Pfam" id="PF03456">
    <property type="entry name" value="uDENN"/>
    <property type="match status" value="1"/>
</dbReference>
<accession>A0ABQ8J5L5</accession>
<evidence type="ECO:0000256" key="5">
    <source>
        <dbReference type="ARBA" id="ARBA00022475"/>
    </source>
</evidence>
<feature type="region of interest" description="Disordered" evidence="10">
    <location>
        <begin position="749"/>
        <end position="768"/>
    </location>
</feature>
<dbReference type="InterPro" id="IPR043153">
    <property type="entry name" value="DENN_C"/>
</dbReference>
<evidence type="ECO:0000256" key="8">
    <source>
        <dbReference type="ARBA" id="ARBA00022703"/>
    </source>
</evidence>
<dbReference type="InterPro" id="IPR001194">
    <property type="entry name" value="cDENN_dom"/>
</dbReference>
<evidence type="ECO:0000256" key="6">
    <source>
        <dbReference type="ARBA" id="ARBA00022490"/>
    </source>
</evidence>
<dbReference type="SMART" id="SM00799">
    <property type="entry name" value="DENN"/>
    <property type="match status" value="1"/>
</dbReference>
<comment type="caution">
    <text evidence="12">The sequence shown here is derived from an EMBL/GenBank/DDBJ whole genome shotgun (WGS) entry which is preliminary data.</text>
</comment>
<dbReference type="InterPro" id="IPR005113">
    <property type="entry name" value="uDENN_dom"/>
</dbReference>
<dbReference type="PANTHER" id="PTHR13008:SF7">
    <property type="entry name" value="MAP KINASE-ACTIVATING DEATH DOMAIN PROTEIN"/>
    <property type="match status" value="1"/>
</dbReference>
<evidence type="ECO:0000259" key="11">
    <source>
        <dbReference type="PROSITE" id="PS50211"/>
    </source>
</evidence>
<dbReference type="InterPro" id="IPR039980">
    <property type="entry name" value="MADD"/>
</dbReference>
<dbReference type="Pfam" id="PF23629">
    <property type="entry name" value="Death_MADD"/>
    <property type="match status" value="1"/>
</dbReference>
<evidence type="ECO:0000256" key="1">
    <source>
        <dbReference type="ARBA" id="ARBA00004236"/>
    </source>
</evidence>
<proteinExistence type="inferred from homology"/>
<dbReference type="SMART" id="SM00801">
    <property type="entry name" value="dDENN"/>
    <property type="match status" value="1"/>
</dbReference>
<feature type="compositionally biased region" description="Low complexity" evidence="10">
    <location>
        <begin position="690"/>
        <end position="712"/>
    </location>
</feature>
<keyword evidence="6" id="KW-0963">Cytoplasm</keyword>
<comment type="similarity">
    <text evidence="3">Belongs to the MADD family.</text>
</comment>
<evidence type="ECO:0000313" key="12">
    <source>
        <dbReference type="EMBL" id="KAH9417859.1"/>
    </source>
</evidence>
<reference evidence="12 13" key="2">
    <citation type="journal article" date="2022" name="Mol. Biol. Evol.">
        <title>Comparative Genomics Reveals Insights into the Divergent Evolution of Astigmatic Mites and Household Pest Adaptations.</title>
        <authorList>
            <person name="Xiong Q."/>
            <person name="Wan A.T."/>
            <person name="Liu X."/>
            <person name="Fung C.S."/>
            <person name="Xiao X."/>
            <person name="Malainual N."/>
            <person name="Hou J."/>
            <person name="Wang L."/>
            <person name="Wang M."/>
            <person name="Yang K.Y."/>
            <person name="Cui Y."/>
            <person name="Leung E.L."/>
            <person name="Nong W."/>
            <person name="Shin S.K."/>
            <person name="Au S.W."/>
            <person name="Jeong K.Y."/>
            <person name="Chew F.T."/>
            <person name="Hui J.H."/>
            <person name="Leung T.F."/>
            <person name="Tungtrongchitr A."/>
            <person name="Zhong N."/>
            <person name="Liu Z."/>
            <person name="Tsui S.K."/>
        </authorList>
    </citation>
    <scope>NUCLEOTIDE SEQUENCE [LARGE SCALE GENOMIC DNA]</scope>
    <source>
        <strain evidence="12">Derp</strain>
    </source>
</reference>
<dbReference type="InterPro" id="IPR037516">
    <property type="entry name" value="Tripartite_DENN"/>
</dbReference>
<feature type="region of interest" description="Disordered" evidence="10">
    <location>
        <begin position="888"/>
        <end position="918"/>
    </location>
</feature>
<feature type="region of interest" description="Disordered" evidence="10">
    <location>
        <begin position="1604"/>
        <end position="1654"/>
    </location>
</feature>
<evidence type="ECO:0000256" key="3">
    <source>
        <dbReference type="ARBA" id="ARBA00005978"/>
    </source>
</evidence>
<feature type="domain" description="UDENN" evidence="11">
    <location>
        <begin position="15"/>
        <end position="521"/>
    </location>
</feature>
<evidence type="ECO:0000256" key="7">
    <source>
        <dbReference type="ARBA" id="ARBA00022658"/>
    </source>
</evidence>
<dbReference type="Pfam" id="PF25328">
    <property type="entry name" value="PH_MADD"/>
    <property type="match status" value="1"/>
</dbReference>
<dbReference type="Gene3D" id="3.40.50.11500">
    <property type="match status" value="1"/>
</dbReference>
<name>A0ABQ8J5L5_DERPT</name>
<evidence type="ECO:0000256" key="10">
    <source>
        <dbReference type="SAM" id="MobiDB-lite"/>
    </source>
</evidence>
<dbReference type="SMART" id="SM00800">
    <property type="entry name" value="uDENN"/>
    <property type="match status" value="1"/>
</dbReference>
<dbReference type="PANTHER" id="PTHR13008">
    <property type="entry name" value="MAP-KINASE ACTIVATING DEATH DOMAIN PROTEIN MADD /DENN/AEX-3 C.ELEGANS"/>
    <property type="match status" value="1"/>
</dbReference>
<dbReference type="InterPro" id="IPR005112">
    <property type="entry name" value="dDENN_dom"/>
</dbReference>
<dbReference type="InterPro" id="IPR056574">
    <property type="entry name" value="Death_MADD"/>
</dbReference>
<keyword evidence="8" id="KW-0053">Apoptosis</keyword>
<comment type="subcellular location">
    <subcellularLocation>
        <location evidence="1">Cell membrane</location>
    </subcellularLocation>
    <subcellularLocation>
        <location evidence="2">Cytoplasm</location>
    </subcellularLocation>
</comment>
<organism evidence="12 13">
    <name type="scientific">Dermatophagoides pteronyssinus</name>
    <name type="common">European house dust mite</name>
    <dbReference type="NCBI Taxonomy" id="6956"/>
    <lineage>
        <taxon>Eukaryota</taxon>
        <taxon>Metazoa</taxon>
        <taxon>Ecdysozoa</taxon>
        <taxon>Arthropoda</taxon>
        <taxon>Chelicerata</taxon>
        <taxon>Arachnida</taxon>
        <taxon>Acari</taxon>
        <taxon>Acariformes</taxon>
        <taxon>Sarcoptiformes</taxon>
        <taxon>Astigmata</taxon>
        <taxon>Psoroptidia</taxon>
        <taxon>Analgoidea</taxon>
        <taxon>Pyroglyphidae</taxon>
        <taxon>Dermatophagoidinae</taxon>
        <taxon>Dermatophagoides</taxon>
    </lineage>
</organism>
<keyword evidence="9" id="KW-0472">Membrane</keyword>
<dbReference type="InterPro" id="IPR057469">
    <property type="entry name" value="PH_MADD"/>
</dbReference>
<keyword evidence="7" id="KW-0344">Guanine-nucleotide releasing factor</keyword>
<reference evidence="12 13" key="1">
    <citation type="journal article" date="2018" name="J. Allergy Clin. Immunol.">
        <title>High-quality assembly of Dermatophagoides pteronyssinus genome and transcriptome reveals a wide range of novel allergens.</title>
        <authorList>
            <person name="Liu X.Y."/>
            <person name="Yang K.Y."/>
            <person name="Wang M.Q."/>
            <person name="Kwok J.S."/>
            <person name="Zeng X."/>
            <person name="Yang Z."/>
            <person name="Xiao X.J."/>
            <person name="Lau C.P."/>
            <person name="Li Y."/>
            <person name="Huang Z.M."/>
            <person name="Ba J.G."/>
            <person name="Yim A.K."/>
            <person name="Ouyang C.Y."/>
            <person name="Ngai S.M."/>
            <person name="Chan T.F."/>
            <person name="Leung E.L."/>
            <person name="Liu L."/>
            <person name="Liu Z.G."/>
            <person name="Tsui S.K."/>
        </authorList>
    </citation>
    <scope>NUCLEOTIDE SEQUENCE [LARGE SCALE GENOMIC DNA]</scope>
    <source>
        <strain evidence="12">Derp</strain>
    </source>
</reference>
<evidence type="ECO:0000256" key="9">
    <source>
        <dbReference type="ARBA" id="ARBA00023136"/>
    </source>
</evidence>
<feature type="region of interest" description="Disordered" evidence="10">
    <location>
        <begin position="574"/>
        <end position="606"/>
    </location>
</feature>
<feature type="compositionally biased region" description="Low complexity" evidence="10">
    <location>
        <begin position="779"/>
        <end position="791"/>
    </location>
</feature>
<evidence type="ECO:0000256" key="2">
    <source>
        <dbReference type="ARBA" id="ARBA00004496"/>
    </source>
</evidence>
<feature type="compositionally biased region" description="Polar residues" evidence="10">
    <location>
        <begin position="792"/>
        <end position="801"/>
    </location>
</feature>
<keyword evidence="13" id="KW-1185">Reference proteome</keyword>
<dbReference type="Pfam" id="PF02141">
    <property type="entry name" value="DENN"/>
    <property type="match status" value="1"/>
</dbReference>
<evidence type="ECO:0000313" key="13">
    <source>
        <dbReference type="Proteomes" id="UP000887458"/>
    </source>
</evidence>
<feature type="region of interest" description="Disordered" evidence="10">
    <location>
        <begin position="685"/>
        <end position="720"/>
    </location>
</feature>
<dbReference type="PROSITE" id="PS50211">
    <property type="entry name" value="DENN"/>
    <property type="match status" value="1"/>
</dbReference>
<dbReference type="EMBL" id="NJHN03000072">
    <property type="protein sequence ID" value="KAH9417859.1"/>
    <property type="molecule type" value="Genomic_DNA"/>
</dbReference>
<dbReference type="Gene3D" id="3.30.450.200">
    <property type="match status" value="1"/>
</dbReference>